<dbReference type="AlphaFoldDB" id="A0A371CYF1"/>
<dbReference type="EMBL" id="KZ857439">
    <property type="protein sequence ID" value="RDX45307.1"/>
    <property type="molecule type" value="Genomic_DNA"/>
</dbReference>
<dbReference type="CDD" id="cd09917">
    <property type="entry name" value="F-box_SF"/>
    <property type="match status" value="1"/>
</dbReference>
<dbReference type="OrthoDB" id="2755172at2759"/>
<protein>
    <recommendedName>
        <fullName evidence="3">F-box domain-containing protein</fullName>
    </recommendedName>
</protein>
<organism evidence="1 2">
    <name type="scientific">Lentinus brumalis</name>
    <dbReference type="NCBI Taxonomy" id="2498619"/>
    <lineage>
        <taxon>Eukaryota</taxon>
        <taxon>Fungi</taxon>
        <taxon>Dikarya</taxon>
        <taxon>Basidiomycota</taxon>
        <taxon>Agaricomycotina</taxon>
        <taxon>Agaricomycetes</taxon>
        <taxon>Polyporales</taxon>
        <taxon>Polyporaceae</taxon>
        <taxon>Lentinus</taxon>
    </lineage>
</organism>
<proteinExistence type="predicted"/>
<gene>
    <name evidence="1" type="ORF">OH76DRAFT_1444928</name>
</gene>
<evidence type="ECO:0000313" key="1">
    <source>
        <dbReference type="EMBL" id="RDX45307.1"/>
    </source>
</evidence>
<keyword evidence="2" id="KW-1185">Reference proteome</keyword>
<evidence type="ECO:0008006" key="3">
    <source>
        <dbReference type="Google" id="ProtNLM"/>
    </source>
</evidence>
<evidence type="ECO:0000313" key="2">
    <source>
        <dbReference type="Proteomes" id="UP000256964"/>
    </source>
</evidence>
<dbReference type="SUPFAM" id="SSF81383">
    <property type="entry name" value="F-box domain"/>
    <property type="match status" value="1"/>
</dbReference>
<dbReference type="Proteomes" id="UP000256964">
    <property type="component" value="Unassembled WGS sequence"/>
</dbReference>
<sequence>MSMLGLTKLPYIPQEVAENIIDEFSRDIRSLSHCALTCRRWHPRARYHLMTSIRVQSREDLFSIRDYISSNPWMSSAVRSLYISPGYTESKALSLLEAVSVLLLSRLPNLRSFGMRHSASMSLNTRVRGMPLSFHAHALIWIRTYLHVEELSLGPVRFRTGGELARFLVALPRLQRLECTSLRIVDQKNSWVSSTGMMRFRDSCRRLSEVTLQQTDELAVRLIIQTAASSLEVLRCDLGVPFGSQRNVHKALDLSDLNLLHSLDFITLSKLSDPSSFTAEFGDVIEILTTSPPNQLRAITFTCSSKYMARMAQGWSDIYVVQQWGLLEETILTLGTPHVTISMPTAKRNRLAFWSKIFHRRFPRLHEGKLLHVRCSSGGRCQRAGTSWS</sequence>
<accession>A0A371CYF1</accession>
<name>A0A371CYF1_9APHY</name>
<reference evidence="1 2" key="1">
    <citation type="journal article" date="2018" name="Biotechnol. Biofuels">
        <title>Integrative visual omics of the white-rot fungus Polyporus brumalis exposes the biotechnological potential of its oxidative enzymes for delignifying raw plant biomass.</title>
        <authorList>
            <person name="Miyauchi S."/>
            <person name="Rancon A."/>
            <person name="Drula E."/>
            <person name="Hage H."/>
            <person name="Chaduli D."/>
            <person name="Favel A."/>
            <person name="Grisel S."/>
            <person name="Henrissat B."/>
            <person name="Herpoel-Gimbert I."/>
            <person name="Ruiz-Duenas F.J."/>
            <person name="Chevret D."/>
            <person name="Hainaut M."/>
            <person name="Lin J."/>
            <person name="Wang M."/>
            <person name="Pangilinan J."/>
            <person name="Lipzen A."/>
            <person name="Lesage-Meessen L."/>
            <person name="Navarro D."/>
            <person name="Riley R."/>
            <person name="Grigoriev I.V."/>
            <person name="Zhou S."/>
            <person name="Raouche S."/>
            <person name="Rosso M.N."/>
        </authorList>
    </citation>
    <scope>NUCLEOTIDE SEQUENCE [LARGE SCALE GENOMIC DNA]</scope>
    <source>
        <strain evidence="1 2">BRFM 1820</strain>
    </source>
</reference>
<dbReference type="InterPro" id="IPR036047">
    <property type="entry name" value="F-box-like_dom_sf"/>
</dbReference>